<keyword evidence="1" id="KW-0238">DNA-binding</keyword>
<dbReference type="Gene3D" id="4.10.320.10">
    <property type="entry name" value="E3-binding domain"/>
    <property type="match status" value="1"/>
</dbReference>
<name>A0ABU4CDR0_RHOJO</name>
<feature type="domain" description="Lsr2 DNA-binding" evidence="3">
    <location>
        <begin position="124"/>
        <end position="154"/>
    </location>
</feature>
<evidence type="ECO:0000313" key="5">
    <source>
        <dbReference type="Proteomes" id="UP001185737"/>
    </source>
</evidence>
<dbReference type="Proteomes" id="UP001185737">
    <property type="component" value="Unassembled WGS sequence"/>
</dbReference>
<feature type="compositionally biased region" description="Low complexity" evidence="2">
    <location>
        <begin position="1"/>
        <end position="12"/>
    </location>
</feature>
<feature type="compositionally biased region" description="Polar residues" evidence="2">
    <location>
        <begin position="13"/>
        <end position="27"/>
    </location>
</feature>
<evidence type="ECO:0000313" key="4">
    <source>
        <dbReference type="EMBL" id="MDV6281696.1"/>
    </source>
</evidence>
<feature type="compositionally biased region" description="Acidic residues" evidence="2">
    <location>
        <begin position="57"/>
        <end position="107"/>
    </location>
</feature>
<sequence length="156" mass="17126">MNAAKAAAVTATSSRIDSLNNRLQSSAGHLVGGVAEEAGTKRRSGENRDLRVVEPERSEEEPAGDESAEDEQVWDGGELPEDEGDEQPEVTGENDEGEETEQPEEEERPTRRSRTRRPRGGGTAKEVREWAVQQGYEISSRGRIPADIEQAFLDAH</sequence>
<proteinExistence type="predicted"/>
<gene>
    <name evidence="4" type="ORF">R3Q59_14375</name>
</gene>
<feature type="compositionally biased region" description="Basic and acidic residues" evidence="2">
    <location>
        <begin position="38"/>
        <end position="56"/>
    </location>
</feature>
<comment type="caution">
    <text evidence="4">The sequence shown here is derived from an EMBL/GenBank/DDBJ whole genome shotgun (WGS) entry which is preliminary data.</text>
</comment>
<organism evidence="4 5">
    <name type="scientific">Rhodococcus jostii</name>
    <dbReference type="NCBI Taxonomy" id="132919"/>
    <lineage>
        <taxon>Bacteria</taxon>
        <taxon>Bacillati</taxon>
        <taxon>Actinomycetota</taxon>
        <taxon>Actinomycetes</taxon>
        <taxon>Mycobacteriales</taxon>
        <taxon>Nocardiaceae</taxon>
        <taxon>Rhodococcus</taxon>
    </lineage>
</organism>
<dbReference type="EMBL" id="JAWLKA010000007">
    <property type="protein sequence ID" value="MDV6281696.1"/>
    <property type="molecule type" value="Genomic_DNA"/>
</dbReference>
<dbReference type="InterPro" id="IPR036625">
    <property type="entry name" value="E3-bd_dom_sf"/>
</dbReference>
<dbReference type="Pfam" id="PF23359">
    <property type="entry name" value="Lsr2_DNA-bd"/>
    <property type="match status" value="1"/>
</dbReference>
<feature type="region of interest" description="Disordered" evidence="2">
    <location>
        <begin position="1"/>
        <end position="128"/>
    </location>
</feature>
<keyword evidence="5" id="KW-1185">Reference proteome</keyword>
<protein>
    <submittedName>
        <fullName evidence="4">Histone-like nucleoid-structuring protein Lsr2</fullName>
    </submittedName>
</protein>
<evidence type="ECO:0000256" key="2">
    <source>
        <dbReference type="SAM" id="MobiDB-lite"/>
    </source>
</evidence>
<accession>A0ABU4CDR0</accession>
<reference evidence="4 5" key="1">
    <citation type="submission" date="2023-10" db="EMBL/GenBank/DDBJ databases">
        <title>Development of a sustainable strategy for remediation of hydrocarbon-contaminated territories based on the waste exchange concept.</title>
        <authorList>
            <person name="Krivoruchko A."/>
        </authorList>
    </citation>
    <scope>NUCLEOTIDE SEQUENCE [LARGE SCALE GENOMIC DNA]</scope>
    <source>
        <strain evidence="4 5">IEGM 60</strain>
    </source>
</reference>
<evidence type="ECO:0000256" key="1">
    <source>
        <dbReference type="ARBA" id="ARBA00023125"/>
    </source>
</evidence>
<dbReference type="InterPro" id="IPR055370">
    <property type="entry name" value="Lsr2_DNA-bd"/>
</dbReference>
<evidence type="ECO:0000259" key="3">
    <source>
        <dbReference type="Pfam" id="PF23359"/>
    </source>
</evidence>